<protein>
    <submittedName>
        <fullName evidence="3">Prohead core scaffold protein</fullName>
    </submittedName>
</protein>
<gene>
    <name evidence="3" type="ORF">VPFG_00027</name>
</gene>
<evidence type="ECO:0000256" key="1">
    <source>
        <dbReference type="SAM" id="Coils"/>
    </source>
</evidence>
<dbReference type="GeneID" id="15926480"/>
<evidence type="ECO:0000256" key="2">
    <source>
        <dbReference type="SAM" id="MobiDB-lite"/>
    </source>
</evidence>
<feature type="compositionally biased region" description="Basic and acidic residues" evidence="2">
    <location>
        <begin position="233"/>
        <end position="244"/>
    </location>
</feature>
<name>A0A068JBS0_9CAUD</name>
<accession>A0A068JBS0</accession>
<evidence type="ECO:0000313" key="4">
    <source>
        <dbReference type="Proteomes" id="UP000201461"/>
    </source>
</evidence>
<keyword evidence="4" id="KW-1185">Reference proteome</keyword>
<dbReference type="Proteomes" id="UP000201461">
    <property type="component" value="Segment"/>
</dbReference>
<dbReference type="KEGG" id="vg:15926480"/>
<dbReference type="EMBL" id="HQ317393">
    <property type="protein sequence ID" value="AIE13786.1"/>
    <property type="molecule type" value="Genomic_DNA"/>
</dbReference>
<feature type="coiled-coil region" evidence="1">
    <location>
        <begin position="52"/>
        <end position="90"/>
    </location>
</feature>
<organism evidence="3 4">
    <name type="scientific">Vibrio phage nt-1</name>
    <dbReference type="NCBI Taxonomy" id="115992"/>
    <lineage>
        <taxon>Viruses</taxon>
        <taxon>Duplodnaviria</taxon>
        <taxon>Heunggongvirae</taxon>
        <taxon>Uroviricota</taxon>
        <taxon>Caudoviricetes</taxon>
        <taxon>Pantevenvirales</taxon>
        <taxon>Straboviridae</taxon>
        <taxon>Mylasvirus</taxon>
        <taxon>Mylasvirus persius</taxon>
    </lineage>
</organism>
<dbReference type="Pfam" id="PF25623">
    <property type="entry name" value="T4_CASP"/>
    <property type="match status" value="1"/>
</dbReference>
<dbReference type="RefSeq" id="YP_009046847.1">
    <property type="nucleotide sequence ID" value="NC_021529.2"/>
</dbReference>
<reference evidence="3 4" key="1">
    <citation type="journal article" date="2014" name="Genome Biol. Evol.">
        <title>Composite Conserved Promoter-Terminator Motifs (PeSLs) that Mediate Modular Shuffling in the Diverse T4-Like Myoviruses.</title>
        <authorList>
            <person name="Comeau A.M."/>
            <person name="Arbiol C."/>
            <person name="Krisch H.M."/>
        </authorList>
    </citation>
    <scope>NUCLEOTIDE SEQUENCE [LARGE SCALE GENOMIC DNA]</scope>
</reference>
<dbReference type="InterPro" id="IPR057966">
    <property type="entry name" value="T4_SCAF"/>
</dbReference>
<sequence length="279" mass="31405">MQIKEQLLEAVSHDDTKITTALDGIFESVELSEDVRNKFSTVFESVIKTKAVELAEAHIAEAAEKAEAVIAEHKQDLDEAAEKYGEHLAEQMSNKLDSYLDHVVEAWMAENKLAVENGLKVSMFDGLMEGMKNLFIENNVHCPDDKIDMIEALEENIQDLEGRLDSVVVENRQHKEYANYVEKNIIIERVTAGMADSQKEKVSDLAESIRFDENFEDNLSSVIKFATGIKLAEKEEDPKKKGEEEPAEKEGEDEPKKEPMKESAVPSMAAYLNAARKTR</sequence>
<proteinExistence type="predicted"/>
<dbReference type="OrthoDB" id="10804at10239"/>
<keyword evidence="1" id="KW-0175">Coiled coil</keyword>
<evidence type="ECO:0000313" key="3">
    <source>
        <dbReference type="EMBL" id="AIE13786.1"/>
    </source>
</evidence>
<feature type="region of interest" description="Disordered" evidence="2">
    <location>
        <begin position="233"/>
        <end position="279"/>
    </location>
</feature>